<keyword evidence="1" id="KW-0472">Membrane</keyword>
<evidence type="ECO:0000256" key="1">
    <source>
        <dbReference type="SAM" id="Phobius"/>
    </source>
</evidence>
<keyword evidence="3" id="KW-1185">Reference proteome</keyword>
<dbReference type="AlphaFoldDB" id="A0A9N9K7P2"/>
<proteinExistence type="predicted"/>
<feature type="non-terminal residue" evidence="2">
    <location>
        <position position="327"/>
    </location>
</feature>
<comment type="caution">
    <text evidence="2">The sequence shown here is derived from an EMBL/GenBank/DDBJ whole genome shotgun (WGS) entry which is preliminary data.</text>
</comment>
<feature type="transmembrane region" description="Helical" evidence="1">
    <location>
        <begin position="220"/>
        <end position="244"/>
    </location>
</feature>
<dbReference type="OrthoDB" id="2420183at2759"/>
<feature type="non-terminal residue" evidence="2">
    <location>
        <position position="1"/>
    </location>
</feature>
<evidence type="ECO:0000313" key="3">
    <source>
        <dbReference type="Proteomes" id="UP000789759"/>
    </source>
</evidence>
<dbReference type="Proteomes" id="UP000789759">
    <property type="component" value="Unassembled WGS sequence"/>
</dbReference>
<organism evidence="2 3">
    <name type="scientific">Cetraspora pellucida</name>
    <dbReference type="NCBI Taxonomy" id="1433469"/>
    <lineage>
        <taxon>Eukaryota</taxon>
        <taxon>Fungi</taxon>
        <taxon>Fungi incertae sedis</taxon>
        <taxon>Mucoromycota</taxon>
        <taxon>Glomeromycotina</taxon>
        <taxon>Glomeromycetes</taxon>
        <taxon>Diversisporales</taxon>
        <taxon>Gigasporaceae</taxon>
        <taxon>Cetraspora</taxon>
    </lineage>
</organism>
<dbReference type="EMBL" id="CAJVQA010038764">
    <property type="protein sequence ID" value="CAG8811328.1"/>
    <property type="molecule type" value="Genomic_DNA"/>
</dbReference>
<keyword evidence="1" id="KW-0812">Transmembrane</keyword>
<evidence type="ECO:0000313" key="2">
    <source>
        <dbReference type="EMBL" id="CAG8811328.1"/>
    </source>
</evidence>
<gene>
    <name evidence="2" type="ORF">CPELLU_LOCUS18681</name>
</gene>
<name>A0A9N9K7P2_9GLOM</name>
<accession>A0A9N9K7P2</accession>
<reference evidence="2" key="1">
    <citation type="submission" date="2021-06" db="EMBL/GenBank/DDBJ databases">
        <authorList>
            <person name="Kallberg Y."/>
            <person name="Tangrot J."/>
            <person name="Rosling A."/>
        </authorList>
    </citation>
    <scope>NUCLEOTIDE SEQUENCE</scope>
    <source>
        <strain evidence="2">FL966</strain>
    </source>
</reference>
<protein>
    <submittedName>
        <fullName evidence="2">10446_t:CDS:1</fullName>
    </submittedName>
</protein>
<keyword evidence="1" id="KW-1133">Transmembrane helix</keyword>
<sequence>TEIFYKFGVQLGDSYGVENNITNTSAIDTAINEVFDGASTADSSTLDNWGFLQTFIWQEDKNVIYSIPHRPYINANTLNKIVSPNLNDHNVVSKNLNAQAQAPGQPVQAWNITNLSNLHCGPIGIDTTKGAAIIRNMENNGGIYGLDNRVFSLTPIDGADAIITGKTVPGFDVSGLDLSKIYIIQRIQVAINVLFYVQNSWPGTSLRIHASTLRYMHSTIVYNSVNIAIAGIMLILIFGGTVFLTSQIYKITWAGTIGQTTGLILGNIDESLFGACVDNMPKDDGNGQLYYVCSTEKSGVKHLELSTNSQLAIPKLKGFYAGVSNCA</sequence>